<keyword evidence="3" id="KW-1185">Reference proteome</keyword>
<gene>
    <name evidence="2" type="ORF">DY000_02010529</name>
</gene>
<organism evidence="2 3">
    <name type="scientific">Brassica cretica</name>
    <name type="common">Mustard</name>
    <dbReference type="NCBI Taxonomy" id="69181"/>
    <lineage>
        <taxon>Eukaryota</taxon>
        <taxon>Viridiplantae</taxon>
        <taxon>Streptophyta</taxon>
        <taxon>Embryophyta</taxon>
        <taxon>Tracheophyta</taxon>
        <taxon>Spermatophyta</taxon>
        <taxon>Magnoliopsida</taxon>
        <taxon>eudicotyledons</taxon>
        <taxon>Gunneridae</taxon>
        <taxon>Pentapetalae</taxon>
        <taxon>rosids</taxon>
        <taxon>malvids</taxon>
        <taxon>Brassicales</taxon>
        <taxon>Brassicaceae</taxon>
        <taxon>Brassiceae</taxon>
        <taxon>Brassica</taxon>
    </lineage>
</organism>
<feature type="region of interest" description="Disordered" evidence="1">
    <location>
        <begin position="34"/>
        <end position="71"/>
    </location>
</feature>
<evidence type="ECO:0000313" key="2">
    <source>
        <dbReference type="EMBL" id="KAF3550710.1"/>
    </source>
</evidence>
<accession>A0ABQ7CG86</accession>
<evidence type="ECO:0000313" key="3">
    <source>
        <dbReference type="Proteomes" id="UP000266723"/>
    </source>
</evidence>
<reference evidence="2 3" key="1">
    <citation type="journal article" date="2020" name="BMC Genomics">
        <title>Intraspecific diversification of the crop wild relative Brassica cretica Lam. using demographic model selection.</title>
        <authorList>
            <person name="Kioukis A."/>
            <person name="Michalopoulou V.A."/>
            <person name="Briers L."/>
            <person name="Pirintsos S."/>
            <person name="Studholme D.J."/>
            <person name="Pavlidis P."/>
            <person name="Sarris P.F."/>
        </authorList>
    </citation>
    <scope>NUCLEOTIDE SEQUENCE [LARGE SCALE GENOMIC DNA]</scope>
    <source>
        <strain evidence="3">cv. PFS-1207/04</strain>
    </source>
</reference>
<protein>
    <submittedName>
        <fullName evidence="2">Uncharacterized protein</fullName>
    </submittedName>
</protein>
<name>A0ABQ7CG86_BRACR</name>
<dbReference type="Proteomes" id="UP000266723">
    <property type="component" value="Unassembled WGS sequence"/>
</dbReference>
<feature type="compositionally biased region" description="Basic and acidic residues" evidence="1">
    <location>
        <begin position="61"/>
        <end position="71"/>
    </location>
</feature>
<dbReference type="EMBL" id="QGKV02000832">
    <property type="protein sequence ID" value="KAF3550710.1"/>
    <property type="molecule type" value="Genomic_DNA"/>
</dbReference>
<sequence>MGIKLEAHECEQRITTNMIIRLKIGKTFESSFLESEQTQLDTGKTAPTSDGFNHGQKLRRHVQEWRDDEQI</sequence>
<comment type="caution">
    <text evidence="2">The sequence shown here is derived from an EMBL/GenBank/DDBJ whole genome shotgun (WGS) entry which is preliminary data.</text>
</comment>
<proteinExistence type="predicted"/>
<feature type="compositionally biased region" description="Polar residues" evidence="1">
    <location>
        <begin position="34"/>
        <end position="51"/>
    </location>
</feature>
<evidence type="ECO:0000256" key="1">
    <source>
        <dbReference type="SAM" id="MobiDB-lite"/>
    </source>
</evidence>